<name>W2PW22_PHYN3</name>
<dbReference type="EMBL" id="KI669605">
    <property type="protein sequence ID" value="ETN04215.1"/>
    <property type="molecule type" value="Genomic_DNA"/>
</dbReference>
<dbReference type="Proteomes" id="UP000018817">
    <property type="component" value="Unassembled WGS sequence"/>
</dbReference>
<reference evidence="2" key="1">
    <citation type="submission" date="2011-12" db="EMBL/GenBank/DDBJ databases">
        <authorList>
            <consortium name="The Broad Institute Genome Sequencing Platform"/>
            <person name="Russ C."/>
            <person name="Tyler B."/>
            <person name="Panabieres F."/>
            <person name="Shan W."/>
            <person name="Tripathy S."/>
            <person name="Grunwald N."/>
            <person name="Machado M."/>
            <person name="Young S.K."/>
            <person name="Zeng Q."/>
            <person name="Gargeya S."/>
            <person name="Fitzgerald M."/>
            <person name="Haas B."/>
            <person name="Abouelleil A."/>
            <person name="Alvarado L."/>
            <person name="Arachchi H.M."/>
            <person name="Berlin A."/>
            <person name="Chapman S.B."/>
            <person name="Gearin G."/>
            <person name="Goldberg J."/>
            <person name="Griggs A."/>
            <person name="Gujja S."/>
            <person name="Hansen M."/>
            <person name="Heiman D."/>
            <person name="Howarth C."/>
            <person name="Larimer J."/>
            <person name="Lui A."/>
            <person name="MacDonald P.J.P."/>
            <person name="McCowen C."/>
            <person name="Montmayeur A."/>
            <person name="Murphy C."/>
            <person name="Neiman D."/>
            <person name="Pearson M."/>
            <person name="Priest M."/>
            <person name="Roberts A."/>
            <person name="Saif S."/>
            <person name="Shea T."/>
            <person name="Sisk P."/>
            <person name="Stolte C."/>
            <person name="Sykes S."/>
            <person name="Wortman J."/>
            <person name="Nusbaum C."/>
            <person name="Birren B."/>
        </authorList>
    </citation>
    <scope>NUCLEOTIDE SEQUENCE [LARGE SCALE GENOMIC DNA]</scope>
    <source>
        <strain evidence="2">INRA-310</strain>
    </source>
</reference>
<dbReference type="GeneID" id="20184163"/>
<evidence type="ECO:0000313" key="2">
    <source>
        <dbReference type="Proteomes" id="UP000018817"/>
    </source>
</evidence>
<accession>W2PW22</accession>
<dbReference type="AlphaFoldDB" id="W2PW22"/>
<dbReference type="STRING" id="761204.W2PW22"/>
<gene>
    <name evidence="1" type="ORF">PPTG_14924</name>
</gene>
<dbReference type="VEuPathDB" id="FungiDB:PPTG_14924"/>
<organism evidence="1 2">
    <name type="scientific">Phytophthora nicotianae (strain INRA-310)</name>
    <name type="common">Phytophthora parasitica</name>
    <dbReference type="NCBI Taxonomy" id="761204"/>
    <lineage>
        <taxon>Eukaryota</taxon>
        <taxon>Sar</taxon>
        <taxon>Stramenopiles</taxon>
        <taxon>Oomycota</taxon>
        <taxon>Peronosporomycetes</taxon>
        <taxon>Peronosporales</taxon>
        <taxon>Peronosporaceae</taxon>
        <taxon>Phytophthora</taxon>
    </lineage>
</organism>
<sequence>MEKILFKTKDIGTFFGMQSLVKTILSDESKYQKGVDYVIVSESLNDQRSTVDRDFVCLTYQGLICVIFVSSSGNENRSKMVSWSLRILYAHQLGSDEERCDVASDLLKVILNLKLCGLYFVDFDRVSDLYETMGLNKTEYPPESYGPYRIGKLGLSEDFPQRYKNLKSHYGRYTPNVNLKWILLLKHIYNLIADEFPCFDFDKKLKELELIAEAKFAKKEIENTRGNSDLRVAWLTDLLNLKDPHAKEVAQLKETHAKDVIRIHELELQLLRKDMEIQALRHRDQMPRHENSDTSVGFKLPSQAPGAFHILPQEREPTIGMDELLKEPAFHNETKRILTQVFDPGNEEIAQLKNAHAKDVNRIHELELQLLRKDIEIQALHHRDQMQRHEDSA</sequence>
<proteinExistence type="predicted"/>
<protein>
    <submittedName>
        <fullName evidence="1">Uncharacterized protein</fullName>
    </submittedName>
</protein>
<dbReference type="RefSeq" id="XP_008910516.1">
    <property type="nucleotide sequence ID" value="XM_008912268.1"/>
</dbReference>
<evidence type="ECO:0000313" key="1">
    <source>
        <dbReference type="EMBL" id="ETN04215.1"/>
    </source>
</evidence>
<reference evidence="1 2" key="2">
    <citation type="submission" date="2013-11" db="EMBL/GenBank/DDBJ databases">
        <title>The Genome Sequence of Phytophthora parasitica INRA-310.</title>
        <authorList>
            <consortium name="The Broad Institute Genomics Platform"/>
            <person name="Russ C."/>
            <person name="Tyler B."/>
            <person name="Panabieres F."/>
            <person name="Shan W."/>
            <person name="Tripathy S."/>
            <person name="Grunwald N."/>
            <person name="Machado M."/>
            <person name="Johnson C.S."/>
            <person name="Arredondo F."/>
            <person name="Hong C."/>
            <person name="Coffey M."/>
            <person name="Young S.K."/>
            <person name="Zeng Q."/>
            <person name="Gargeya S."/>
            <person name="Fitzgerald M."/>
            <person name="Abouelleil A."/>
            <person name="Alvarado L."/>
            <person name="Chapman S.B."/>
            <person name="Gainer-Dewar J."/>
            <person name="Goldberg J."/>
            <person name="Griggs A."/>
            <person name="Gujja S."/>
            <person name="Hansen M."/>
            <person name="Howarth C."/>
            <person name="Imamovic A."/>
            <person name="Ireland A."/>
            <person name="Larimer J."/>
            <person name="McCowan C."/>
            <person name="Murphy C."/>
            <person name="Pearson M."/>
            <person name="Poon T.W."/>
            <person name="Priest M."/>
            <person name="Roberts A."/>
            <person name="Saif S."/>
            <person name="Shea T."/>
            <person name="Sykes S."/>
            <person name="Wortman J."/>
            <person name="Nusbaum C."/>
            <person name="Birren B."/>
        </authorList>
    </citation>
    <scope>NUCLEOTIDE SEQUENCE [LARGE SCALE GENOMIC DNA]</scope>
    <source>
        <strain evidence="1 2">INRA-310</strain>
    </source>
</reference>